<dbReference type="PIRSF" id="PIRSF003101">
    <property type="entry name" value="FtsA"/>
    <property type="match status" value="1"/>
</dbReference>
<dbReference type="Proteomes" id="UP000580654">
    <property type="component" value="Unassembled WGS sequence"/>
</dbReference>
<dbReference type="InterPro" id="IPR050696">
    <property type="entry name" value="FtsA/MreB"/>
</dbReference>
<keyword evidence="2 5" id="KW-0132">Cell division</keyword>
<comment type="subunit">
    <text evidence="5">Self-interacts. Interacts with FtsZ.</text>
</comment>
<evidence type="ECO:0000313" key="9">
    <source>
        <dbReference type="EMBL" id="MBB5692821.1"/>
    </source>
</evidence>
<keyword evidence="1 5" id="KW-1003">Cell membrane</keyword>
<keyword evidence="3 5" id="KW-0472">Membrane</keyword>
<feature type="region of interest" description="Disordered" evidence="7">
    <location>
        <begin position="1"/>
        <end position="25"/>
    </location>
</feature>
<evidence type="ECO:0000259" key="8">
    <source>
        <dbReference type="SMART" id="SM00842"/>
    </source>
</evidence>
<dbReference type="PANTHER" id="PTHR32432:SF4">
    <property type="entry name" value="CELL DIVISION PROTEIN FTSA"/>
    <property type="match status" value="1"/>
</dbReference>
<dbReference type="CDD" id="cd24048">
    <property type="entry name" value="ASKHA_NBD_FtsA"/>
    <property type="match status" value="1"/>
</dbReference>
<evidence type="ECO:0000256" key="7">
    <source>
        <dbReference type="SAM" id="MobiDB-lite"/>
    </source>
</evidence>
<dbReference type="NCBIfam" id="TIGR01174">
    <property type="entry name" value="ftsA"/>
    <property type="match status" value="1"/>
</dbReference>
<evidence type="ECO:0000256" key="5">
    <source>
        <dbReference type="HAMAP-Rule" id="MF_02033"/>
    </source>
</evidence>
<protein>
    <recommendedName>
        <fullName evidence="5 6">Cell division protein FtsA</fullName>
    </recommendedName>
</protein>
<comment type="similarity">
    <text evidence="5 6">Belongs to the FtsA/MreB family.</text>
</comment>
<dbReference type="GO" id="GO:0032153">
    <property type="term" value="C:cell division site"/>
    <property type="evidence" value="ECO:0007669"/>
    <property type="project" value="UniProtKB-UniRule"/>
</dbReference>
<dbReference type="Gene3D" id="3.30.420.40">
    <property type="match status" value="1"/>
</dbReference>
<dbReference type="GO" id="GO:0043093">
    <property type="term" value="P:FtsZ-dependent cytokinesis"/>
    <property type="evidence" value="ECO:0007669"/>
    <property type="project" value="UniProtKB-UniRule"/>
</dbReference>
<comment type="caution">
    <text evidence="9">The sequence shown here is derived from an EMBL/GenBank/DDBJ whole genome shotgun (WGS) entry which is preliminary data.</text>
</comment>
<dbReference type="EMBL" id="JACIJD010000003">
    <property type="protein sequence ID" value="MBB5692821.1"/>
    <property type="molecule type" value="Genomic_DNA"/>
</dbReference>
<gene>
    <name evidence="5" type="primary">ftsA</name>
    <name evidence="9" type="ORF">FHS87_000840</name>
</gene>
<reference evidence="9 10" key="1">
    <citation type="submission" date="2020-08" db="EMBL/GenBank/DDBJ databases">
        <title>Genomic Encyclopedia of Type Strains, Phase IV (KMG-IV): sequencing the most valuable type-strain genomes for metagenomic binning, comparative biology and taxonomic classification.</title>
        <authorList>
            <person name="Goeker M."/>
        </authorList>
    </citation>
    <scope>NUCLEOTIDE SEQUENCE [LARGE SCALE GENOMIC DNA]</scope>
    <source>
        <strain evidence="9 10">DSM 25622</strain>
    </source>
</reference>
<dbReference type="SUPFAM" id="SSF53067">
    <property type="entry name" value="Actin-like ATPase domain"/>
    <property type="match status" value="2"/>
</dbReference>
<feature type="compositionally biased region" description="Low complexity" evidence="7">
    <location>
        <begin position="10"/>
        <end position="20"/>
    </location>
</feature>
<keyword evidence="10" id="KW-1185">Reference proteome</keyword>
<evidence type="ECO:0000256" key="3">
    <source>
        <dbReference type="ARBA" id="ARBA00023136"/>
    </source>
</evidence>
<dbReference type="RefSeq" id="WP_184514213.1">
    <property type="nucleotide sequence ID" value="NZ_JACIJD010000003.1"/>
</dbReference>
<comment type="subcellular location">
    <subcellularLocation>
        <location evidence="5">Cell membrane</location>
        <topology evidence="5">Peripheral membrane protein</topology>
        <orientation evidence="5">Cytoplasmic side</orientation>
    </subcellularLocation>
    <text evidence="5">Localizes to the Z ring in an FtsZ-dependent manner. Targeted to the membrane through a conserved C-terminal amphipathic helix.</text>
</comment>
<sequence length="435" mass="46441">MNAVTRRPDGPAAGPGIAPPRGRHARARAGTFGVLDIGSTKIVCIIARLEPDGLPRALGYGWQRSHGVKGGNLVDLAAAERAVRAAVAQAEEMAEIKLSGVIVNLSCGQPESRQQHIQWTIGGRAVTDADLRAMVSEGRRRMADEGREAVHALPLGFTLDATPGVADPRGMICESLGMRLHLVDAASASLRNLGTGLARCDLEVEEPVSAPYAAALSALNEDERELGAVVIDMGGGTTTLAVLHEGVLLHTAQVPVGGWQVTNDLARGLSTSLDQAERLKTMHGSMIGTIEDEREMLSLSQVGEDGEMLSRVPRARMLKIIRPRVEETLELIRDRLAEVDLGPDAGQRVVLTGGASQLVGVREAAARILGRQVRLGRPQLVRGLPEAFHAPGFATTLGLIAWGGGEGRPSLDFDNYQQVSRGILSRFVNWLRDRV</sequence>
<dbReference type="InterPro" id="IPR020823">
    <property type="entry name" value="Cell_div_FtsA"/>
</dbReference>
<keyword evidence="4 5" id="KW-0131">Cell cycle</keyword>
<dbReference type="Pfam" id="PF14450">
    <property type="entry name" value="FtsA"/>
    <property type="match status" value="1"/>
</dbReference>
<dbReference type="InterPro" id="IPR043129">
    <property type="entry name" value="ATPase_NBD"/>
</dbReference>
<dbReference type="SMART" id="SM00842">
    <property type="entry name" value="FtsA"/>
    <property type="match status" value="1"/>
</dbReference>
<proteinExistence type="inferred from homology"/>
<evidence type="ECO:0000256" key="4">
    <source>
        <dbReference type="ARBA" id="ARBA00023306"/>
    </source>
</evidence>
<comment type="function">
    <text evidence="5 6">Cell division protein that is involved in the assembly of the Z ring. May serve as a membrane anchor for the Z ring.</text>
</comment>
<dbReference type="GO" id="GO:0009898">
    <property type="term" value="C:cytoplasmic side of plasma membrane"/>
    <property type="evidence" value="ECO:0007669"/>
    <property type="project" value="UniProtKB-UniRule"/>
</dbReference>
<accession>A0A840Y9Y7</accession>
<dbReference type="AlphaFoldDB" id="A0A840Y9Y7"/>
<dbReference type="Pfam" id="PF02491">
    <property type="entry name" value="SHS2_FTSA"/>
    <property type="match status" value="1"/>
</dbReference>
<evidence type="ECO:0000256" key="2">
    <source>
        <dbReference type="ARBA" id="ARBA00022618"/>
    </source>
</evidence>
<name>A0A840Y9Y7_9PROT</name>
<evidence type="ECO:0000256" key="1">
    <source>
        <dbReference type="ARBA" id="ARBA00022475"/>
    </source>
</evidence>
<organism evidence="9 10">
    <name type="scientific">Muricoccus pecuniae</name>
    <dbReference type="NCBI Taxonomy" id="693023"/>
    <lineage>
        <taxon>Bacteria</taxon>
        <taxon>Pseudomonadati</taxon>
        <taxon>Pseudomonadota</taxon>
        <taxon>Alphaproteobacteria</taxon>
        <taxon>Acetobacterales</taxon>
        <taxon>Roseomonadaceae</taxon>
        <taxon>Muricoccus</taxon>
    </lineage>
</organism>
<evidence type="ECO:0000256" key="6">
    <source>
        <dbReference type="PIRNR" id="PIRNR003101"/>
    </source>
</evidence>
<evidence type="ECO:0000313" key="10">
    <source>
        <dbReference type="Proteomes" id="UP000580654"/>
    </source>
</evidence>
<feature type="domain" description="SHS2" evidence="8">
    <location>
        <begin position="32"/>
        <end position="218"/>
    </location>
</feature>
<dbReference type="PANTHER" id="PTHR32432">
    <property type="entry name" value="CELL DIVISION PROTEIN FTSA-RELATED"/>
    <property type="match status" value="1"/>
</dbReference>
<dbReference type="InterPro" id="IPR003494">
    <property type="entry name" value="SHS2_FtsA"/>
</dbReference>
<dbReference type="HAMAP" id="MF_02033">
    <property type="entry name" value="FtsA"/>
    <property type="match status" value="1"/>
</dbReference>